<dbReference type="GO" id="GO:0005886">
    <property type="term" value="C:plasma membrane"/>
    <property type="evidence" value="ECO:0007669"/>
    <property type="project" value="TreeGrafter"/>
</dbReference>
<reference evidence="14 15" key="1">
    <citation type="submission" date="2019-09" db="EMBL/GenBank/DDBJ databases">
        <authorList>
            <person name="Depoorter E."/>
        </authorList>
    </citation>
    <scope>NUCLEOTIDE SEQUENCE [LARGE SCALE GENOMIC DNA]</scope>
    <source>
        <strain evidence="14">R-71033</strain>
    </source>
</reference>
<dbReference type="SUPFAM" id="SSF55874">
    <property type="entry name" value="ATPase domain of HSP90 chaperone/DNA topoisomerase II/histidine kinase"/>
    <property type="match status" value="1"/>
</dbReference>
<dbReference type="Pfam" id="PF02518">
    <property type="entry name" value="HATPase_c"/>
    <property type="match status" value="1"/>
</dbReference>
<dbReference type="SUPFAM" id="SSF47384">
    <property type="entry name" value="Homodimeric domain of signal transducing histidine kinase"/>
    <property type="match status" value="1"/>
</dbReference>
<dbReference type="InterPro" id="IPR004358">
    <property type="entry name" value="Sig_transdc_His_kin-like_C"/>
</dbReference>
<dbReference type="GO" id="GO:0000155">
    <property type="term" value="F:phosphorelay sensor kinase activity"/>
    <property type="evidence" value="ECO:0007669"/>
    <property type="project" value="InterPro"/>
</dbReference>
<feature type="domain" description="HAMP" evidence="13">
    <location>
        <begin position="168"/>
        <end position="221"/>
    </location>
</feature>
<dbReference type="EC" id="2.7.13.3" evidence="3"/>
<evidence type="ECO:0000256" key="2">
    <source>
        <dbReference type="ARBA" id="ARBA00004370"/>
    </source>
</evidence>
<keyword evidence="8 11" id="KW-1133">Transmembrane helix</keyword>
<evidence type="ECO:0000256" key="7">
    <source>
        <dbReference type="ARBA" id="ARBA00022777"/>
    </source>
</evidence>
<dbReference type="Gene3D" id="6.10.340.10">
    <property type="match status" value="1"/>
</dbReference>
<dbReference type="PRINTS" id="PR00344">
    <property type="entry name" value="BCTRLSENSOR"/>
</dbReference>
<dbReference type="InterPro" id="IPR003594">
    <property type="entry name" value="HATPase_dom"/>
</dbReference>
<keyword evidence="6 11" id="KW-0812">Transmembrane</keyword>
<evidence type="ECO:0000256" key="9">
    <source>
        <dbReference type="ARBA" id="ARBA00023012"/>
    </source>
</evidence>
<dbReference type="InterPro" id="IPR036890">
    <property type="entry name" value="HATPase_C_sf"/>
</dbReference>
<dbReference type="Pfam" id="PF00512">
    <property type="entry name" value="HisKA"/>
    <property type="match status" value="1"/>
</dbReference>
<dbReference type="RefSeq" id="WP_174945788.1">
    <property type="nucleotide sequence ID" value="NZ_CABVQS010000015.1"/>
</dbReference>
<comment type="subcellular location">
    <subcellularLocation>
        <location evidence="2">Membrane</location>
    </subcellularLocation>
</comment>
<sequence>MVSATGSWRATIVRFSLRAKVALFFSALTIVLLIAQALGVKTLAEAQEERLITALIRDDLASVLRSYRSDPALMPPFDVRLNGYVSEADRPQLALPDSVTQLADGTHEIILDDREIHVAIVPLGAGRLYRVYDFSTYEQRFRQVINALMAGTGVFALLTIWCAFWLSGLLVRQVASLAQQVKSLRLGGSASLNTGKYDEAEVGELAEAFNDYHRRMAEMVEREKEFAGNVSHELRTPLTVIKTSCELLEHDASIGAKSRARLQQIERAADGMKDLVDALLLLAREKPPADVGAVCLVGAIEEAVDPAAATLNAKGIQIRIDIDRSVQVEASRSVLGLVLSNLIDNAVRYTDRGEIAFSFADGWLHIEDTGHGIPADALPHVFDRGYQARTAAPGFGIGLSIVKKICDRHGWAIRIDSEPDKGTRVSLRLPATKPARIAST</sequence>
<gene>
    <name evidence="14" type="ORF">BCO71033_03670</name>
</gene>
<organism evidence="14 15">
    <name type="scientific">Burkholderia contaminans</name>
    <dbReference type="NCBI Taxonomy" id="488447"/>
    <lineage>
        <taxon>Bacteria</taxon>
        <taxon>Pseudomonadati</taxon>
        <taxon>Pseudomonadota</taxon>
        <taxon>Betaproteobacteria</taxon>
        <taxon>Burkholderiales</taxon>
        <taxon>Burkholderiaceae</taxon>
        <taxon>Burkholderia</taxon>
        <taxon>Burkholderia cepacia complex</taxon>
    </lineage>
</organism>
<keyword evidence="4" id="KW-0597">Phosphoprotein</keyword>
<dbReference type="AlphaFoldDB" id="A0A6P2Z0M7"/>
<evidence type="ECO:0000259" key="13">
    <source>
        <dbReference type="PROSITE" id="PS50885"/>
    </source>
</evidence>
<evidence type="ECO:0000256" key="1">
    <source>
        <dbReference type="ARBA" id="ARBA00000085"/>
    </source>
</evidence>
<dbReference type="InterPro" id="IPR050428">
    <property type="entry name" value="TCS_sensor_his_kinase"/>
</dbReference>
<feature type="transmembrane region" description="Helical" evidence="11">
    <location>
        <begin position="144"/>
        <end position="166"/>
    </location>
</feature>
<dbReference type="InterPro" id="IPR003661">
    <property type="entry name" value="HisK_dim/P_dom"/>
</dbReference>
<dbReference type="PROSITE" id="PS50885">
    <property type="entry name" value="HAMP"/>
    <property type="match status" value="1"/>
</dbReference>
<evidence type="ECO:0000256" key="6">
    <source>
        <dbReference type="ARBA" id="ARBA00022692"/>
    </source>
</evidence>
<dbReference type="CDD" id="cd00082">
    <property type="entry name" value="HisKA"/>
    <property type="match status" value="1"/>
</dbReference>
<keyword evidence="5" id="KW-0808">Transferase</keyword>
<dbReference type="Gene3D" id="3.30.565.10">
    <property type="entry name" value="Histidine kinase-like ATPase, C-terminal domain"/>
    <property type="match status" value="1"/>
</dbReference>
<evidence type="ECO:0000313" key="15">
    <source>
        <dbReference type="Proteomes" id="UP000494109"/>
    </source>
</evidence>
<evidence type="ECO:0000256" key="10">
    <source>
        <dbReference type="ARBA" id="ARBA00023136"/>
    </source>
</evidence>
<accession>A0A6P2Z0M7</accession>
<dbReference type="SMART" id="SM00388">
    <property type="entry name" value="HisKA"/>
    <property type="match status" value="1"/>
</dbReference>
<evidence type="ECO:0000259" key="12">
    <source>
        <dbReference type="PROSITE" id="PS50109"/>
    </source>
</evidence>
<dbReference type="InterPro" id="IPR003660">
    <property type="entry name" value="HAMP_dom"/>
</dbReference>
<dbReference type="InterPro" id="IPR036097">
    <property type="entry name" value="HisK_dim/P_sf"/>
</dbReference>
<keyword evidence="7 14" id="KW-0418">Kinase</keyword>
<dbReference type="CDD" id="cd00075">
    <property type="entry name" value="HATPase"/>
    <property type="match status" value="1"/>
</dbReference>
<keyword evidence="9" id="KW-0902">Two-component regulatory system</keyword>
<evidence type="ECO:0000256" key="8">
    <source>
        <dbReference type="ARBA" id="ARBA00022989"/>
    </source>
</evidence>
<feature type="transmembrane region" description="Helical" evidence="11">
    <location>
        <begin position="21"/>
        <end position="40"/>
    </location>
</feature>
<dbReference type="PANTHER" id="PTHR45436">
    <property type="entry name" value="SENSOR HISTIDINE KINASE YKOH"/>
    <property type="match status" value="1"/>
</dbReference>
<keyword evidence="10 11" id="KW-0472">Membrane</keyword>
<dbReference type="Proteomes" id="UP000494109">
    <property type="component" value="Unassembled WGS sequence"/>
</dbReference>
<protein>
    <recommendedName>
        <fullName evidence="3">histidine kinase</fullName>
        <ecNumber evidence="3">2.7.13.3</ecNumber>
    </recommendedName>
</protein>
<evidence type="ECO:0000313" key="14">
    <source>
        <dbReference type="EMBL" id="VWD28100.1"/>
    </source>
</evidence>
<proteinExistence type="predicted"/>
<comment type="catalytic activity">
    <reaction evidence="1">
        <text>ATP + protein L-histidine = ADP + protein N-phospho-L-histidine.</text>
        <dbReference type="EC" id="2.7.13.3"/>
    </reaction>
</comment>
<dbReference type="InterPro" id="IPR005467">
    <property type="entry name" value="His_kinase_dom"/>
</dbReference>
<evidence type="ECO:0000256" key="5">
    <source>
        <dbReference type="ARBA" id="ARBA00022679"/>
    </source>
</evidence>
<dbReference type="PROSITE" id="PS50109">
    <property type="entry name" value="HIS_KIN"/>
    <property type="match status" value="1"/>
</dbReference>
<dbReference type="Gene3D" id="1.10.287.130">
    <property type="match status" value="1"/>
</dbReference>
<name>A0A6P2Z0M7_9BURK</name>
<evidence type="ECO:0000256" key="11">
    <source>
        <dbReference type="SAM" id="Phobius"/>
    </source>
</evidence>
<dbReference type="SMART" id="SM00387">
    <property type="entry name" value="HATPase_c"/>
    <property type="match status" value="1"/>
</dbReference>
<feature type="domain" description="Histidine kinase" evidence="12">
    <location>
        <begin position="229"/>
        <end position="433"/>
    </location>
</feature>
<evidence type="ECO:0000256" key="4">
    <source>
        <dbReference type="ARBA" id="ARBA00022553"/>
    </source>
</evidence>
<dbReference type="EMBL" id="CABVQS010000015">
    <property type="protein sequence ID" value="VWD28100.1"/>
    <property type="molecule type" value="Genomic_DNA"/>
</dbReference>
<evidence type="ECO:0000256" key="3">
    <source>
        <dbReference type="ARBA" id="ARBA00012438"/>
    </source>
</evidence>
<dbReference type="PANTHER" id="PTHR45436:SF16">
    <property type="entry name" value="HISTIDINE KINASE"/>
    <property type="match status" value="1"/>
</dbReference>